<keyword evidence="5" id="KW-1133">Transmembrane helix</keyword>
<comment type="subcellular location">
    <subcellularLocation>
        <location evidence="1">Membrane</location>
        <topology evidence="1">Single-pass membrane protein</topology>
    </subcellularLocation>
</comment>
<comment type="similarity">
    <text evidence="2">Belongs to the membrane fusion protein (MFP) (TC 8.A.1) family.</text>
</comment>
<dbReference type="GO" id="GO:0016020">
    <property type="term" value="C:membrane"/>
    <property type="evidence" value="ECO:0007669"/>
    <property type="project" value="UniProtKB-SubCell"/>
</dbReference>
<dbReference type="Pfam" id="PF26002">
    <property type="entry name" value="Beta-barrel_AprE"/>
    <property type="match status" value="1"/>
</dbReference>
<protein>
    <submittedName>
        <fullName evidence="10">HlyD family efflux transporter periplasmic adaptor subunit</fullName>
    </submittedName>
</protein>
<sequence>MASLSLLIMLLLCVLLIFGQYTRRVRVQGIVLPTQGLTHVSSPVTGWIRDQRVSEGDLVSQGEVLYTINHERTTSLGRTQSVVVDLLRQQRQELERDLERQKNIDRGRKQALQTQEQHLAREAKQVAAQIKVAEKNAETFGTLVDQQEVYISKGISTSREHRALLQAYMNLQTQLAALTRDRVQIAARLSEVRDELEIFDLEAAADYSMRQQQLIDLKRQIAQSEAEREISVTAPRDGKVTGIVTQAGQTVSTGMPLLTILPDGKESLEIQLLTPSDAIGFVQPEQRVLLRYTAFPHQKFGQFPGTVSMISRTTLRPEEVTQFLSGGIGNSQMNSVYRVTVKPDQNYILAYGRQEPLQVGMQLEADILVETRPLYQWILEPLYGLRGYLSSAESSNL</sequence>
<keyword evidence="11" id="KW-1185">Reference proteome</keyword>
<accession>A0A3M0MAV4</accession>
<feature type="domain" description="Multidrug resistance protein MdtA-like barrel-sandwich hybrid" evidence="8">
    <location>
        <begin position="39"/>
        <end position="257"/>
    </location>
</feature>
<dbReference type="InterPro" id="IPR006144">
    <property type="entry name" value="Secretion_HlyD_CS"/>
</dbReference>
<dbReference type="InterPro" id="IPR058625">
    <property type="entry name" value="MdtA-like_BSH"/>
</dbReference>
<evidence type="ECO:0000256" key="4">
    <source>
        <dbReference type="ARBA" id="ARBA00022692"/>
    </source>
</evidence>
<dbReference type="Gene3D" id="2.40.50.100">
    <property type="match status" value="1"/>
</dbReference>
<evidence type="ECO:0000313" key="10">
    <source>
        <dbReference type="EMBL" id="RMC34343.1"/>
    </source>
</evidence>
<keyword evidence="7" id="KW-0175">Coiled coil</keyword>
<dbReference type="SUPFAM" id="SSF111369">
    <property type="entry name" value="HlyD-like secretion proteins"/>
    <property type="match status" value="1"/>
</dbReference>
<evidence type="ECO:0000256" key="1">
    <source>
        <dbReference type="ARBA" id="ARBA00004167"/>
    </source>
</evidence>
<feature type="domain" description="AprE-like beta-barrel" evidence="9">
    <location>
        <begin position="275"/>
        <end position="368"/>
    </location>
</feature>
<dbReference type="InterPro" id="IPR058982">
    <property type="entry name" value="Beta-barrel_AprE"/>
</dbReference>
<evidence type="ECO:0000259" key="9">
    <source>
        <dbReference type="Pfam" id="PF26002"/>
    </source>
</evidence>
<dbReference type="PANTHER" id="PTHR30386:SF28">
    <property type="entry name" value="EXPORTED PROTEIN"/>
    <property type="match status" value="1"/>
</dbReference>
<evidence type="ECO:0000256" key="3">
    <source>
        <dbReference type="ARBA" id="ARBA00022448"/>
    </source>
</evidence>
<gene>
    <name evidence="10" type="ORF">C9E81_14430</name>
</gene>
<evidence type="ECO:0000256" key="6">
    <source>
        <dbReference type="ARBA" id="ARBA00023136"/>
    </source>
</evidence>
<evidence type="ECO:0000256" key="2">
    <source>
        <dbReference type="ARBA" id="ARBA00009477"/>
    </source>
</evidence>
<dbReference type="Pfam" id="PF25917">
    <property type="entry name" value="BSH_RND"/>
    <property type="match status" value="1"/>
</dbReference>
<comment type="caution">
    <text evidence="10">The sequence shown here is derived from an EMBL/GenBank/DDBJ whole genome shotgun (WGS) entry which is preliminary data.</text>
</comment>
<keyword evidence="6" id="KW-0472">Membrane</keyword>
<dbReference type="PANTHER" id="PTHR30386">
    <property type="entry name" value="MEMBRANE FUSION SUBUNIT OF EMRAB-TOLC MULTIDRUG EFFLUX PUMP"/>
    <property type="match status" value="1"/>
</dbReference>
<dbReference type="Gene3D" id="2.40.30.170">
    <property type="match status" value="1"/>
</dbReference>
<dbReference type="InterPro" id="IPR050739">
    <property type="entry name" value="MFP"/>
</dbReference>
<dbReference type="PRINTS" id="PR01490">
    <property type="entry name" value="RTXTOXIND"/>
</dbReference>
<dbReference type="GO" id="GO:0009306">
    <property type="term" value="P:protein secretion"/>
    <property type="evidence" value="ECO:0007669"/>
    <property type="project" value="InterPro"/>
</dbReference>
<evidence type="ECO:0000256" key="5">
    <source>
        <dbReference type="ARBA" id="ARBA00022989"/>
    </source>
</evidence>
<dbReference type="EMBL" id="QOKZ01000005">
    <property type="protein sequence ID" value="RMC34343.1"/>
    <property type="molecule type" value="Genomic_DNA"/>
</dbReference>
<feature type="coiled-coil region" evidence="7">
    <location>
        <begin position="84"/>
        <end position="136"/>
    </location>
</feature>
<reference evidence="10 11" key="1">
    <citation type="submission" date="2018-07" db="EMBL/GenBank/DDBJ databases">
        <authorList>
            <person name="Zhang Y."/>
            <person name="Wang L."/>
            <person name="Ma S."/>
        </authorList>
    </citation>
    <scope>NUCLEOTIDE SEQUENCE [LARGE SCALE GENOMIC DNA]</scope>
    <source>
        <strain evidence="10 11">4-2</strain>
    </source>
</reference>
<dbReference type="Proteomes" id="UP000273516">
    <property type="component" value="Unassembled WGS sequence"/>
</dbReference>
<evidence type="ECO:0000259" key="8">
    <source>
        <dbReference type="Pfam" id="PF25917"/>
    </source>
</evidence>
<organism evidence="10 11">
    <name type="scientific">Paracoccus alkanivorans</name>
    <dbReference type="NCBI Taxonomy" id="2116655"/>
    <lineage>
        <taxon>Bacteria</taxon>
        <taxon>Pseudomonadati</taxon>
        <taxon>Pseudomonadota</taxon>
        <taxon>Alphaproteobacteria</taxon>
        <taxon>Rhodobacterales</taxon>
        <taxon>Paracoccaceae</taxon>
        <taxon>Paracoccus</taxon>
    </lineage>
</organism>
<evidence type="ECO:0000313" key="11">
    <source>
        <dbReference type="Proteomes" id="UP000273516"/>
    </source>
</evidence>
<keyword evidence="4" id="KW-0812">Transmembrane</keyword>
<proteinExistence type="inferred from homology"/>
<keyword evidence="3" id="KW-0813">Transport</keyword>
<dbReference type="AlphaFoldDB" id="A0A3M0MAV4"/>
<name>A0A3M0MAV4_9RHOB</name>
<feature type="coiled-coil region" evidence="7">
    <location>
        <begin position="161"/>
        <end position="227"/>
    </location>
</feature>
<evidence type="ECO:0000256" key="7">
    <source>
        <dbReference type="SAM" id="Coils"/>
    </source>
</evidence>
<dbReference type="PROSITE" id="PS00543">
    <property type="entry name" value="HLYD_FAMILY"/>
    <property type="match status" value="1"/>
</dbReference>